<dbReference type="Proteomes" id="UP000298602">
    <property type="component" value="Chromosome"/>
</dbReference>
<dbReference type="InterPro" id="IPR051698">
    <property type="entry name" value="Transposase_11-like"/>
</dbReference>
<reference evidence="2 3" key="1">
    <citation type="submission" date="2019-05" db="EMBL/GenBank/DDBJ databases">
        <title>The Complete Genome Sequence of the n-alkane-degrading Desulfoglaeba alkanexedens ALDC reveals multiple alkylsuccinate synthase gene clusters.</title>
        <authorList>
            <person name="Callaghan A.V."/>
            <person name="Davidova I.A."/>
            <person name="Duncan K.E."/>
            <person name="Morris B."/>
            <person name="McInerney M.J."/>
        </authorList>
    </citation>
    <scope>NUCLEOTIDE SEQUENCE [LARGE SCALE GENOMIC DNA]</scope>
    <source>
        <strain evidence="2 3">ALDC</strain>
    </source>
</reference>
<dbReference type="EMBL" id="CP040098">
    <property type="protein sequence ID" value="QCQ22848.1"/>
    <property type="molecule type" value="Genomic_DNA"/>
</dbReference>
<proteinExistence type="predicted"/>
<reference evidence="2 3" key="2">
    <citation type="submission" date="2019-05" db="EMBL/GenBank/DDBJ databases">
        <authorList>
            <person name="Suflita J.M."/>
            <person name="Marks C.R."/>
        </authorList>
    </citation>
    <scope>NUCLEOTIDE SEQUENCE [LARGE SCALE GENOMIC DNA]</scope>
    <source>
        <strain evidence="2 3">ALDC</strain>
    </source>
</reference>
<dbReference type="PANTHER" id="PTHR30298">
    <property type="entry name" value="H REPEAT-ASSOCIATED PREDICTED TRANSPOSASE"/>
    <property type="match status" value="1"/>
</dbReference>
<protein>
    <submittedName>
        <fullName evidence="2">Transposase family protein</fullName>
    </submittedName>
</protein>
<gene>
    <name evidence="2" type="ORF">FDQ92_12085</name>
</gene>
<name>A0A4P8L4I2_9BACT</name>
<accession>A0A4P8L4I2</accession>
<evidence type="ECO:0000313" key="3">
    <source>
        <dbReference type="Proteomes" id="UP000298602"/>
    </source>
</evidence>
<evidence type="ECO:0000313" key="2">
    <source>
        <dbReference type="EMBL" id="QCQ22848.1"/>
    </source>
</evidence>
<sequence length="68" mass="7587">METVEKPGLMEDLSFVTDPRVVAKTRHKLIDIVVITLCAVLAGADEWTEIAEFGRIQCTSRSLKEVIL</sequence>
<feature type="domain" description="H repeat-associated protein N-terminal" evidence="1">
    <location>
        <begin position="11"/>
        <end position="55"/>
    </location>
</feature>
<keyword evidence="3" id="KW-1185">Reference proteome</keyword>
<organism evidence="2 3">
    <name type="scientific">Desulfoglaeba alkanexedens ALDC</name>
    <dbReference type="NCBI Taxonomy" id="980445"/>
    <lineage>
        <taxon>Bacteria</taxon>
        <taxon>Pseudomonadati</taxon>
        <taxon>Thermodesulfobacteriota</taxon>
        <taxon>Syntrophobacteria</taxon>
        <taxon>Syntrophobacterales</taxon>
        <taxon>Syntrophobacteraceae</taxon>
        <taxon>Desulfoglaeba</taxon>
    </lineage>
</organism>
<dbReference type="Pfam" id="PF13808">
    <property type="entry name" value="DDE_Tnp_1_assoc"/>
    <property type="match status" value="1"/>
</dbReference>
<dbReference type="PANTHER" id="PTHR30298:SF0">
    <property type="entry name" value="PROTEIN YBFL-RELATED"/>
    <property type="match status" value="1"/>
</dbReference>
<evidence type="ECO:0000259" key="1">
    <source>
        <dbReference type="Pfam" id="PF13808"/>
    </source>
</evidence>
<dbReference type="RefSeq" id="WP_137425131.1">
    <property type="nucleotide sequence ID" value="NZ_CP040098.1"/>
</dbReference>
<dbReference type="AlphaFoldDB" id="A0A4P8L4I2"/>
<dbReference type="InterPro" id="IPR032806">
    <property type="entry name" value="YbfD_N"/>
</dbReference>
<dbReference type="KEGG" id="dax:FDQ92_12085"/>
<dbReference type="OrthoDB" id="5526033at2"/>